<comment type="cofactor">
    <cofactor evidence="2">
        <name>Mg(2+)</name>
        <dbReference type="ChEBI" id="CHEBI:18420"/>
    </cofactor>
</comment>
<evidence type="ECO:0000313" key="19">
    <source>
        <dbReference type="EMBL" id="GFF13084.1"/>
    </source>
</evidence>
<dbReference type="SUPFAM" id="SSF52540">
    <property type="entry name" value="P-loop containing nucleoside triphosphate hydrolases"/>
    <property type="match status" value="1"/>
</dbReference>
<dbReference type="InterPro" id="IPR000999">
    <property type="entry name" value="RNase_III_dom"/>
</dbReference>
<evidence type="ECO:0000256" key="15">
    <source>
        <dbReference type="ARBA" id="ARBA00023211"/>
    </source>
</evidence>
<dbReference type="GO" id="GO:0005737">
    <property type="term" value="C:cytoplasm"/>
    <property type="evidence" value="ECO:0007669"/>
    <property type="project" value="TreeGrafter"/>
</dbReference>
<organism evidence="19 20">
    <name type="scientific">Aspergillus terreus</name>
    <dbReference type="NCBI Taxonomy" id="33178"/>
    <lineage>
        <taxon>Eukaryota</taxon>
        <taxon>Fungi</taxon>
        <taxon>Dikarya</taxon>
        <taxon>Ascomycota</taxon>
        <taxon>Pezizomycotina</taxon>
        <taxon>Eurotiomycetes</taxon>
        <taxon>Eurotiomycetidae</taxon>
        <taxon>Eurotiales</taxon>
        <taxon>Aspergillaceae</taxon>
        <taxon>Aspergillus</taxon>
        <taxon>Aspergillus subgen. Circumdati</taxon>
    </lineage>
</organism>
<keyword evidence="12" id="KW-0460">Magnesium</keyword>
<dbReference type="InterPro" id="IPR038248">
    <property type="entry name" value="Dicer_dimer_sf"/>
</dbReference>
<dbReference type="CDD" id="cd00593">
    <property type="entry name" value="RIBOc"/>
    <property type="match status" value="2"/>
</dbReference>
<evidence type="ECO:0000313" key="20">
    <source>
        <dbReference type="Proteomes" id="UP000452235"/>
    </source>
</evidence>
<evidence type="ECO:0000256" key="18">
    <source>
        <dbReference type="SAM" id="MobiDB-lite"/>
    </source>
</evidence>
<dbReference type="Pfam" id="PF00636">
    <property type="entry name" value="Ribonuclease_3"/>
    <property type="match status" value="2"/>
</dbReference>
<evidence type="ECO:0000256" key="8">
    <source>
        <dbReference type="ARBA" id="ARBA00022801"/>
    </source>
</evidence>
<dbReference type="InterPro" id="IPR056755">
    <property type="entry name" value="DSRM_2"/>
</dbReference>
<dbReference type="GO" id="GO:0051607">
    <property type="term" value="P:defense response to virus"/>
    <property type="evidence" value="ECO:0007669"/>
    <property type="project" value="UniProtKB-KW"/>
</dbReference>
<keyword evidence="5" id="KW-0479">Metal-binding</keyword>
<dbReference type="SMART" id="SM00490">
    <property type="entry name" value="HELICc"/>
    <property type="match status" value="1"/>
</dbReference>
<keyword evidence="7" id="KW-0547">Nucleotide-binding</keyword>
<dbReference type="PANTHER" id="PTHR14950:SF62">
    <property type="entry name" value="DICER-LIKE PROTEIN 1"/>
    <property type="match status" value="1"/>
</dbReference>
<keyword evidence="14" id="KW-0051">Antiviral defense</keyword>
<dbReference type="GO" id="GO:0003723">
    <property type="term" value="F:RNA binding"/>
    <property type="evidence" value="ECO:0007669"/>
    <property type="project" value="UniProtKB-UniRule"/>
</dbReference>
<dbReference type="PROSITE" id="PS00517">
    <property type="entry name" value="RNASE_3_1"/>
    <property type="match status" value="1"/>
</dbReference>
<name>A0A5M3YTQ6_ASPTE</name>
<keyword evidence="8" id="KW-0378">Hydrolase</keyword>
<comment type="cofactor">
    <cofactor evidence="1">
        <name>Mn(2+)</name>
        <dbReference type="ChEBI" id="CHEBI:29035"/>
    </cofactor>
</comment>
<dbReference type="PANTHER" id="PTHR14950">
    <property type="entry name" value="DICER-RELATED"/>
    <property type="match status" value="1"/>
</dbReference>
<evidence type="ECO:0000256" key="12">
    <source>
        <dbReference type="ARBA" id="ARBA00022842"/>
    </source>
</evidence>
<evidence type="ECO:0000256" key="2">
    <source>
        <dbReference type="ARBA" id="ARBA00001946"/>
    </source>
</evidence>
<evidence type="ECO:0000256" key="3">
    <source>
        <dbReference type="ARBA" id="ARBA00020797"/>
    </source>
</evidence>
<dbReference type="FunFam" id="3.30.160.380:FF:000004">
    <property type="entry name" value="Dicer-like protein 1"/>
    <property type="match status" value="1"/>
</dbReference>
<evidence type="ECO:0000256" key="4">
    <source>
        <dbReference type="ARBA" id="ARBA00022721"/>
    </source>
</evidence>
<comment type="similarity">
    <text evidence="17">Belongs to the helicase family. Dicer subfamily.</text>
</comment>
<evidence type="ECO:0000256" key="14">
    <source>
        <dbReference type="ARBA" id="ARBA00023118"/>
    </source>
</evidence>
<sequence>MTHQDTETASLTTMKGVLEPLPPDKTAALSTGAGREISSDESEDSEEESGLHKDPSQRQRQQNATFQAFLSHHAETIVNSPVKPDQAQSELSISSLIGRNGSGTGILNPREYQIELFERAKVQNTIAVLDTGSGKTLIAVLLLKHVIQTELIDRSNGNPPRISFFLVDSVTLAYQQASVLRNNLDQNVAHFFGAMGVDLWNKQTWAEHFEKNMVIVCTAEILDQCLLNAYITMQQINLLVFDEAHHTKKDHPYARIIRDSYFRVPPSSRPRIFGMTASPIDTKGDVLEAARNLEALLDSKIATTTKLTILRQVVNRPNEEVWIYDRLQPPFTSDLYKLMESRFGDISHLEPVFRFARHATSELGTWCADRVWVSALADDVLPIVEGSISGKRQSTGLGQLPKDVHRDITRIKEASELVKSRPPNDPGAPQALSSKVRVLWKEISQCFGQETNTKCIVFTEKRYTAKVLFDLFTVLKVPGLRPGVLIGFATAVAEEGLDIPDCNLVVRFDLYKTLIQYVQSRGRARHADSTYASMIEKDNADHESILVQVNDAEKIMQSFCQLLPEDRILHGNDDDTDAVLNQEEWEEPYTLPSTAARLTHHSAITVLARYASSLQYENDTSSQVTYVVLPVNDAYVCEVILPEKSPIRGATGMPAVKKSTAKRYAAFEACRLLRKHRLLDEHLNSVYHRRLPAMRNARLAITSHRTNEYKMLPKSSLWNKQIGVIPGKLYGTVISLKPLTPLAREHGSMILFTRDRLPQFPTFPIFLGEDVETIVLTVPVNMELQPSADELDYMTAFTLRIFRDVFHKTYDKEPEKLPYWLLPAIPFPCNQEADPKDVVNWEILSSVHERDDIKYQADMPPEMLVNRFVYDHWDGRYRYFTLAVDENLQPSSPPPSHVARRRHMDTIMNYSISLSKNSRAKFLSRVDAYLIGLEACEKLGLEISLEYALEALTKDSDNTHEHRSQQVHIQRGMGKNYERLEFLGDCFLKMATSISLFNQHPDDNEFDYHVNRMCLICNRNLFNSAVKKELYQFIRSRGFSRDTWYPEGLTLLQGRDHSKKIASESKHALAEKTIADVCEALIGAALLTPGPEHRFDMAVRAVSAVVDSNEHNVASWRDYISLYSTPKYQEQAPDGSEIDLCRRVQEKLGYHFRYPRLLHSAFTHPSYPSAWARVPCYQRLEFLGDALLDMVCVEDLFRRFPDRDPQWLTEHKMAMVSNKFLGALAVKLGLHTHLSYFSSALQSQITHYAEEAQAAASQSDAAVDYWTLTQDPPKVEYEEVEAFFQQHIKPYFHDMAIYDTFANKHPTTFLHNKLTNEYGCLNYCLKAGEIPGADGDASTVLAAVIVHDTILATGVASSGRYAKVKASENALTALLHIGRNEFRKRYQCDCVQSNGEHGERDVGTPI</sequence>
<evidence type="ECO:0000256" key="9">
    <source>
        <dbReference type="ARBA" id="ARBA00022806"/>
    </source>
</evidence>
<keyword evidence="20" id="KW-1185">Reference proteome</keyword>
<dbReference type="GO" id="GO:0046872">
    <property type="term" value="F:metal ion binding"/>
    <property type="evidence" value="ECO:0007669"/>
    <property type="project" value="UniProtKB-KW"/>
</dbReference>
<evidence type="ECO:0000256" key="13">
    <source>
        <dbReference type="ARBA" id="ARBA00022884"/>
    </source>
</evidence>
<dbReference type="InterPro" id="IPR006935">
    <property type="entry name" value="Helicase/UvrB_N"/>
</dbReference>
<evidence type="ECO:0000256" key="11">
    <source>
        <dbReference type="ARBA" id="ARBA00022840"/>
    </source>
</evidence>
<dbReference type="GO" id="GO:0005634">
    <property type="term" value="C:nucleus"/>
    <property type="evidence" value="ECO:0007669"/>
    <property type="project" value="TreeGrafter"/>
</dbReference>
<dbReference type="GO" id="GO:0004386">
    <property type="term" value="F:helicase activity"/>
    <property type="evidence" value="ECO:0007669"/>
    <property type="project" value="UniProtKB-KW"/>
</dbReference>
<dbReference type="PROSITE" id="PS51194">
    <property type="entry name" value="HELICASE_CTER"/>
    <property type="match status" value="1"/>
</dbReference>
<keyword evidence="11" id="KW-0067">ATP-binding</keyword>
<dbReference type="InterPro" id="IPR027417">
    <property type="entry name" value="P-loop_NTPase"/>
</dbReference>
<protein>
    <recommendedName>
        <fullName evidence="3">Dicer-like protein 1</fullName>
    </recommendedName>
</protein>
<accession>A0A5M3YTQ6</accession>
<dbReference type="OrthoDB" id="416741at2759"/>
<feature type="compositionally biased region" description="Acidic residues" evidence="18">
    <location>
        <begin position="39"/>
        <end position="48"/>
    </location>
</feature>
<dbReference type="GO" id="GO:0005524">
    <property type="term" value="F:ATP binding"/>
    <property type="evidence" value="ECO:0007669"/>
    <property type="project" value="UniProtKB-KW"/>
</dbReference>
<evidence type="ECO:0000256" key="16">
    <source>
        <dbReference type="ARBA" id="ARBA00025403"/>
    </source>
</evidence>
<keyword evidence="13 17" id="KW-0694">RNA-binding</keyword>
<evidence type="ECO:0000256" key="6">
    <source>
        <dbReference type="ARBA" id="ARBA00022737"/>
    </source>
</evidence>
<dbReference type="GO" id="GO:0004525">
    <property type="term" value="F:ribonuclease III activity"/>
    <property type="evidence" value="ECO:0007669"/>
    <property type="project" value="InterPro"/>
</dbReference>
<dbReference type="InterPro" id="IPR014001">
    <property type="entry name" value="Helicase_ATP-bd"/>
</dbReference>
<dbReference type="Gene3D" id="3.40.50.300">
    <property type="entry name" value="P-loop containing nucleotide triphosphate hydrolases"/>
    <property type="match status" value="2"/>
</dbReference>
<keyword evidence="9" id="KW-0347">Helicase</keyword>
<dbReference type="GO" id="GO:0030422">
    <property type="term" value="P:siRNA processing"/>
    <property type="evidence" value="ECO:0007669"/>
    <property type="project" value="TreeGrafter"/>
</dbReference>
<dbReference type="Gene3D" id="1.10.1520.10">
    <property type="entry name" value="Ribonuclease III domain"/>
    <property type="match status" value="2"/>
</dbReference>
<dbReference type="Pfam" id="PF03368">
    <property type="entry name" value="Dicer_dimer"/>
    <property type="match status" value="1"/>
</dbReference>
<dbReference type="PROSITE" id="PS51327">
    <property type="entry name" value="DICER_DSRBF"/>
    <property type="match status" value="1"/>
</dbReference>
<evidence type="ECO:0000256" key="17">
    <source>
        <dbReference type="PROSITE-ProRule" id="PRU00657"/>
    </source>
</evidence>
<dbReference type="FunFam" id="3.40.50.300:FF:001988">
    <property type="entry name" value="Dicer-like protein 1"/>
    <property type="match status" value="1"/>
</dbReference>
<dbReference type="InterPro" id="IPR036389">
    <property type="entry name" value="RNase_III_sf"/>
</dbReference>
<dbReference type="Proteomes" id="UP000452235">
    <property type="component" value="Unassembled WGS sequence"/>
</dbReference>
<dbReference type="Pfam" id="PF04851">
    <property type="entry name" value="ResIII"/>
    <property type="match status" value="1"/>
</dbReference>
<gene>
    <name evidence="19" type="ORF">ATEIFO6365_0002019400</name>
</gene>
<keyword evidence="15" id="KW-0464">Manganese</keyword>
<evidence type="ECO:0000256" key="7">
    <source>
        <dbReference type="ARBA" id="ARBA00022741"/>
    </source>
</evidence>
<proteinExistence type="inferred from homology"/>
<feature type="region of interest" description="Disordered" evidence="18">
    <location>
        <begin position="1"/>
        <end position="62"/>
    </location>
</feature>
<evidence type="ECO:0000256" key="5">
    <source>
        <dbReference type="ARBA" id="ARBA00022723"/>
    </source>
</evidence>
<dbReference type="Pfam" id="PF00271">
    <property type="entry name" value="Helicase_C"/>
    <property type="match status" value="1"/>
</dbReference>
<dbReference type="Pfam" id="PF24995">
    <property type="entry name" value="DSRM_2"/>
    <property type="match status" value="1"/>
</dbReference>
<dbReference type="GO" id="GO:0003677">
    <property type="term" value="F:DNA binding"/>
    <property type="evidence" value="ECO:0007669"/>
    <property type="project" value="InterPro"/>
</dbReference>
<keyword evidence="10" id="KW-0862">Zinc</keyword>
<dbReference type="Gene3D" id="3.30.160.380">
    <property type="entry name" value="Dicer dimerisation domain"/>
    <property type="match status" value="1"/>
</dbReference>
<dbReference type="InterPro" id="IPR001650">
    <property type="entry name" value="Helicase_C-like"/>
</dbReference>
<comment type="function">
    <text evidence="16">Dicer-like endonuclease involved in cleaving double-stranded RNA in the RNA interference (RNAi) pathway. Produces 21 to 25 bp dsRNAs (siRNAs) which target the selective destruction of homologous RNAs leading to sequence-specific suppression of gene expression, called post-transcriptional gene silencing (PTGS). Part of a broad host defense response against viral infection and transposons.</text>
</comment>
<evidence type="ECO:0000256" key="1">
    <source>
        <dbReference type="ARBA" id="ARBA00001936"/>
    </source>
</evidence>
<dbReference type="PROSITE" id="PS50142">
    <property type="entry name" value="RNASE_3_2"/>
    <property type="match status" value="2"/>
</dbReference>
<dbReference type="CDD" id="cd18034">
    <property type="entry name" value="DEXHc_dicer"/>
    <property type="match status" value="1"/>
</dbReference>
<dbReference type="SMART" id="SM00487">
    <property type="entry name" value="DEXDc"/>
    <property type="match status" value="1"/>
</dbReference>
<keyword evidence="6" id="KW-0677">Repeat</keyword>
<dbReference type="FunFam" id="1.10.1520.10:FF:000015">
    <property type="entry name" value="Dicer-like protein 1"/>
    <property type="match status" value="1"/>
</dbReference>
<dbReference type="EMBL" id="BLJY01000002">
    <property type="protein sequence ID" value="GFF13084.1"/>
    <property type="molecule type" value="Genomic_DNA"/>
</dbReference>
<dbReference type="SMART" id="SM00535">
    <property type="entry name" value="RIBOc"/>
    <property type="match status" value="2"/>
</dbReference>
<dbReference type="GO" id="GO:0050688">
    <property type="term" value="P:regulation of defense response to virus"/>
    <property type="evidence" value="ECO:0007669"/>
    <property type="project" value="UniProtKB-KW"/>
</dbReference>
<dbReference type="PROSITE" id="PS51192">
    <property type="entry name" value="HELICASE_ATP_BIND_1"/>
    <property type="match status" value="1"/>
</dbReference>
<dbReference type="SUPFAM" id="SSF69065">
    <property type="entry name" value="RNase III domain-like"/>
    <property type="match status" value="2"/>
</dbReference>
<comment type="caution">
    <text evidence="19">The sequence shown here is derived from an EMBL/GenBank/DDBJ whole genome shotgun (WGS) entry which is preliminary data.</text>
</comment>
<reference evidence="19 20" key="1">
    <citation type="submission" date="2020-01" db="EMBL/GenBank/DDBJ databases">
        <title>Aspergillus terreus IFO 6365 whole genome shotgun sequence.</title>
        <authorList>
            <person name="Kanamasa S."/>
            <person name="Takahashi H."/>
        </authorList>
    </citation>
    <scope>NUCLEOTIDE SEQUENCE [LARGE SCALE GENOMIC DNA]</scope>
    <source>
        <strain evidence="19 20">IFO 6365</strain>
    </source>
</reference>
<evidence type="ECO:0000256" key="10">
    <source>
        <dbReference type="ARBA" id="ARBA00022833"/>
    </source>
</evidence>
<dbReference type="InterPro" id="IPR005034">
    <property type="entry name" value="Dicer_dimerisation"/>
</dbReference>
<dbReference type="VEuPathDB" id="FungiDB:ATEG_02092"/>
<keyword evidence="4" id="KW-0930">Antiviral protein</keyword>